<dbReference type="RefSeq" id="WP_271714101.1">
    <property type="nucleotide sequence ID" value="NZ_AP024169.1"/>
</dbReference>
<evidence type="ECO:0000256" key="2">
    <source>
        <dbReference type="ARBA" id="ARBA00022741"/>
    </source>
</evidence>
<dbReference type="AlphaFoldDB" id="A0A7R7IAU2"/>
<dbReference type="Gene3D" id="1.10.8.60">
    <property type="match status" value="2"/>
</dbReference>
<evidence type="ECO:0000256" key="3">
    <source>
        <dbReference type="ARBA" id="ARBA00022840"/>
    </source>
</evidence>
<dbReference type="Proteomes" id="UP000595897">
    <property type="component" value="Chromosome"/>
</dbReference>
<dbReference type="SMART" id="SM00382">
    <property type="entry name" value="AAA"/>
    <property type="match status" value="2"/>
</dbReference>
<name>A0A7R7IAU2_9FIRM</name>
<dbReference type="PANTHER" id="PTHR43392:SF2">
    <property type="entry name" value="AAA-TYPE ATPASE FAMILY PROTEIN _ ANKYRIN REPEAT FAMILY PROTEIN"/>
    <property type="match status" value="1"/>
</dbReference>
<gene>
    <name evidence="6" type="ORF">bsdtb5_00870</name>
</gene>
<keyword evidence="2" id="KW-0547">Nucleotide-binding</keyword>
<dbReference type="CDD" id="cd00009">
    <property type="entry name" value="AAA"/>
    <property type="match status" value="1"/>
</dbReference>
<dbReference type="GO" id="GO:0005524">
    <property type="term" value="F:ATP binding"/>
    <property type="evidence" value="ECO:0007669"/>
    <property type="project" value="UniProtKB-KW"/>
</dbReference>
<dbReference type="Pfam" id="PF17866">
    <property type="entry name" value="AAA_lid_6"/>
    <property type="match status" value="2"/>
</dbReference>
<evidence type="ECO:0000259" key="5">
    <source>
        <dbReference type="SMART" id="SM00382"/>
    </source>
</evidence>
<feature type="domain" description="AAA+ ATPase" evidence="5">
    <location>
        <begin position="457"/>
        <end position="595"/>
    </location>
</feature>
<feature type="region of interest" description="Disordered" evidence="4">
    <location>
        <begin position="44"/>
        <end position="75"/>
    </location>
</feature>
<accession>A0A7R7IAU2</accession>
<reference evidence="6 7" key="1">
    <citation type="submission" date="2020-11" db="EMBL/GenBank/DDBJ databases">
        <title>Draft genome sequencing of a Lachnospiraceae strain isolated from anoxic soil subjected to BSD treatment.</title>
        <authorList>
            <person name="Uek A."/>
            <person name="Tonouchi A."/>
        </authorList>
    </citation>
    <scope>NUCLEOTIDE SEQUENCE [LARGE SCALE GENOMIC DNA]</scope>
    <source>
        <strain evidence="6 7">TB5</strain>
    </source>
</reference>
<keyword evidence="7" id="KW-1185">Reference proteome</keyword>
<keyword evidence="3" id="KW-0067">ATP-binding</keyword>
<evidence type="ECO:0000313" key="6">
    <source>
        <dbReference type="EMBL" id="BCN28792.1"/>
    </source>
</evidence>
<feature type="domain" description="AAA+ ATPase" evidence="5">
    <location>
        <begin position="725"/>
        <end position="863"/>
    </location>
</feature>
<proteinExistence type="inferred from homology"/>
<dbReference type="InterPro" id="IPR003959">
    <property type="entry name" value="ATPase_AAA_core"/>
</dbReference>
<dbReference type="FunFam" id="3.40.50.300:FF:000216">
    <property type="entry name" value="Type VII secretion ATPase EccA"/>
    <property type="match status" value="2"/>
</dbReference>
<protein>
    <recommendedName>
        <fullName evidence="5">AAA+ ATPase domain-containing protein</fullName>
    </recommendedName>
</protein>
<evidence type="ECO:0000313" key="7">
    <source>
        <dbReference type="Proteomes" id="UP000595897"/>
    </source>
</evidence>
<dbReference type="InterPro" id="IPR000641">
    <property type="entry name" value="CbxX/CfxQ"/>
</dbReference>
<evidence type="ECO:0000256" key="4">
    <source>
        <dbReference type="SAM" id="MobiDB-lite"/>
    </source>
</evidence>
<dbReference type="InterPro" id="IPR003593">
    <property type="entry name" value="AAA+_ATPase"/>
</dbReference>
<evidence type="ECO:0000256" key="1">
    <source>
        <dbReference type="ARBA" id="ARBA00010378"/>
    </source>
</evidence>
<dbReference type="KEGG" id="ahb:bsdtb5_00870"/>
<dbReference type="SUPFAM" id="SSF52540">
    <property type="entry name" value="P-loop containing nucleoside triphosphate hydrolases"/>
    <property type="match status" value="3"/>
</dbReference>
<sequence>MSFKELMKFLFPEYQVIESIKNDGVIKRKKNEDSSSPNKVLNRVQLNNNHDLSIQTSNKDNDTINNNQPETENSDIQQNIDIQQNTTTQQIADNSEEKNNDISTIFNEVKEDLKNNFIGQEKYFNSLCIAFKRPFITGYNDEKPRNVIIIQGHESSGKQSSICCIAKCLKERKIFTYRKVKLLDLSLYQTASEFELFLSDLYSALYSKSHVLIFENFHKCHSSIINVIQTLATTGNYKLKARYAETEYGLVETTGGLVEDTVSGLSSNNMYFVILSDREEKEIQNIFGLNFMKCVGDYLHMDSYTEDELKKLVEFDMNDLVYNGKENLSIEITYDNKVISYVVSRFKISTGIAGMTTFIDSEIYKPLAELKLNNNYEYMQTVGISIKDEKIVASIADETIQLDMVIPKIDSYGLEEIKNELEQVIGIQSVKKYISSLENNLQIQKLRESKGLKVSDISMHMIFTGNPGTGKTMIARMVAKYLKALGILSEGQLREVTRADMVGEYVGQTARITNDVIQSAIGGVLFIDEAYSLCRDKNDSYGLEAVDALVKGIEDNRDDLVVILAGYQEEMEEFLKVNSGLKSRFPNIICFEDYTADEMYDISQLTASSKGYKISEDCKEPLIKLFDQKQTKGKNDSGNGRLVRNVIESAILNQSKRLLNSNTDEMDVLNYEDFGFQNNSTYDLEDSLSKIIGLDTVKEYINSLNARLKIQNERKKLGLIVDSTQTLHMVFKGNPGTGKTMIARVIADVLYHIGVIKTNKLVETDRSGLVAGYVGQTAIKTREKILEALDGVLFIDEAYSLSQGGENDYGKEAIDTLVKLMDDNRDRIVVILAGYSDDMDSFLSINAGLKSRFPNIIEFEDYSAEQLVKISELLVESKGYELSLAAKDKLYDIFSQARQEARFGNGRYVRNLIERAINNQSVRLSKDTNLTKEELIAIEDTDIEKR</sequence>
<dbReference type="InterPro" id="IPR027417">
    <property type="entry name" value="P-loop_NTPase"/>
</dbReference>
<dbReference type="PANTHER" id="PTHR43392">
    <property type="entry name" value="AAA-TYPE ATPASE FAMILY PROTEIN / ANKYRIN REPEAT FAMILY PROTEIN"/>
    <property type="match status" value="1"/>
</dbReference>
<comment type="similarity">
    <text evidence="1">Belongs to the CbxX/CfxQ family.</text>
</comment>
<dbReference type="InterPro" id="IPR041627">
    <property type="entry name" value="AAA_lid_6"/>
</dbReference>
<dbReference type="Gene3D" id="3.40.50.300">
    <property type="entry name" value="P-loop containing nucleotide triphosphate hydrolases"/>
    <property type="match status" value="3"/>
</dbReference>
<dbReference type="GO" id="GO:0016887">
    <property type="term" value="F:ATP hydrolysis activity"/>
    <property type="evidence" value="ECO:0007669"/>
    <property type="project" value="InterPro"/>
</dbReference>
<dbReference type="PRINTS" id="PR00819">
    <property type="entry name" value="CBXCFQXSUPER"/>
</dbReference>
<dbReference type="InterPro" id="IPR050773">
    <property type="entry name" value="CbxX/CfxQ_RuBisCO_ESX"/>
</dbReference>
<dbReference type="Pfam" id="PF00004">
    <property type="entry name" value="AAA"/>
    <property type="match status" value="2"/>
</dbReference>
<dbReference type="EMBL" id="AP024169">
    <property type="protein sequence ID" value="BCN28792.1"/>
    <property type="molecule type" value="Genomic_DNA"/>
</dbReference>
<organism evidence="6 7">
    <name type="scientific">Anaeromicropila herbilytica</name>
    <dbReference type="NCBI Taxonomy" id="2785025"/>
    <lineage>
        <taxon>Bacteria</taxon>
        <taxon>Bacillati</taxon>
        <taxon>Bacillota</taxon>
        <taxon>Clostridia</taxon>
        <taxon>Lachnospirales</taxon>
        <taxon>Lachnospiraceae</taxon>
        <taxon>Anaeromicropila</taxon>
    </lineage>
</organism>
<feature type="compositionally biased region" description="Polar residues" evidence="4">
    <location>
        <begin position="44"/>
        <end position="71"/>
    </location>
</feature>